<proteinExistence type="predicted"/>
<dbReference type="CDD" id="cd07263">
    <property type="entry name" value="VOC_like"/>
    <property type="match status" value="1"/>
</dbReference>
<evidence type="ECO:0000313" key="3">
    <source>
        <dbReference type="Proteomes" id="UP001157915"/>
    </source>
</evidence>
<dbReference type="PROSITE" id="PS51819">
    <property type="entry name" value="VOC"/>
    <property type="match status" value="1"/>
</dbReference>
<comment type="caution">
    <text evidence="2">The sequence shown here is derived from an EMBL/GenBank/DDBJ whole genome shotgun (WGS) entry which is preliminary data.</text>
</comment>
<name>A0ABY1PC16_9BACT</name>
<dbReference type="InterPro" id="IPR029068">
    <property type="entry name" value="Glyas_Bleomycin-R_OHBP_Dase"/>
</dbReference>
<gene>
    <name evidence="2" type="ORF">SAMN06265367_10737</name>
</gene>
<protein>
    <submittedName>
        <fullName evidence="2">Catechol 2,3-dioxygenase</fullName>
    </submittedName>
</protein>
<accession>A0ABY1PC16</accession>
<dbReference type="PANTHER" id="PTHR36437">
    <property type="entry name" value="GLYOXALASE/BLEOMYCIN RESISTANCE PROTEIN/DIOXYGENASE"/>
    <property type="match status" value="1"/>
</dbReference>
<dbReference type="EMBL" id="FXUA01000007">
    <property type="protein sequence ID" value="SMP31148.1"/>
    <property type="molecule type" value="Genomic_DNA"/>
</dbReference>
<feature type="domain" description="VOC" evidence="1">
    <location>
        <begin position="34"/>
        <end position="157"/>
    </location>
</feature>
<sequence length="159" mass="18317">MSKTLNPLLKKLHELVTKVSNTFCFSLLAPMKQQLGQIAILVRDYDEAIEYYTNILGFELIEDTHISDVKRWVRVAPPGSTCHLLLAKAANELQRNQIGFQSGGRVFLFLYTDNFYRDYHNYTAKGVEFIREPSEEAFGTVAVFKDLYGNLWDFIEPTQ</sequence>
<organism evidence="2 3">
    <name type="scientific">Algoriphagus winogradskyi</name>
    <dbReference type="NCBI Taxonomy" id="237017"/>
    <lineage>
        <taxon>Bacteria</taxon>
        <taxon>Pseudomonadati</taxon>
        <taxon>Bacteroidota</taxon>
        <taxon>Cytophagia</taxon>
        <taxon>Cytophagales</taxon>
        <taxon>Cyclobacteriaceae</taxon>
        <taxon>Algoriphagus</taxon>
    </lineage>
</organism>
<evidence type="ECO:0000313" key="2">
    <source>
        <dbReference type="EMBL" id="SMP31148.1"/>
    </source>
</evidence>
<dbReference type="Pfam" id="PF00903">
    <property type="entry name" value="Glyoxalase"/>
    <property type="match status" value="1"/>
</dbReference>
<dbReference type="InterPro" id="IPR004360">
    <property type="entry name" value="Glyas_Fos-R_dOase_dom"/>
</dbReference>
<keyword evidence="3" id="KW-1185">Reference proteome</keyword>
<dbReference type="SUPFAM" id="SSF54593">
    <property type="entry name" value="Glyoxalase/Bleomycin resistance protein/Dihydroxybiphenyl dioxygenase"/>
    <property type="match status" value="1"/>
</dbReference>
<dbReference type="Gene3D" id="3.10.180.10">
    <property type="entry name" value="2,3-Dihydroxybiphenyl 1,2-Dioxygenase, domain 1"/>
    <property type="match status" value="1"/>
</dbReference>
<evidence type="ECO:0000259" key="1">
    <source>
        <dbReference type="PROSITE" id="PS51819"/>
    </source>
</evidence>
<dbReference type="InterPro" id="IPR037523">
    <property type="entry name" value="VOC_core"/>
</dbReference>
<reference evidence="2 3" key="1">
    <citation type="submission" date="2017-05" db="EMBL/GenBank/DDBJ databases">
        <authorList>
            <person name="Varghese N."/>
            <person name="Submissions S."/>
        </authorList>
    </citation>
    <scope>NUCLEOTIDE SEQUENCE [LARGE SCALE GENOMIC DNA]</scope>
    <source>
        <strain evidence="2 3">DSM 15360</strain>
    </source>
</reference>
<dbReference type="PANTHER" id="PTHR36437:SF2">
    <property type="entry name" value="GLYOXALASE_BLEOMYCIN RESISTANCE PROTEIN_DIOXYGENASE"/>
    <property type="match status" value="1"/>
</dbReference>
<dbReference type="Proteomes" id="UP001157915">
    <property type="component" value="Unassembled WGS sequence"/>
</dbReference>